<dbReference type="PROSITE" id="PS01228">
    <property type="entry name" value="COF_1"/>
    <property type="match status" value="1"/>
</dbReference>
<dbReference type="NCBIfam" id="TIGR01484">
    <property type="entry name" value="HAD-SF-IIB"/>
    <property type="match status" value="1"/>
</dbReference>
<evidence type="ECO:0008006" key="3">
    <source>
        <dbReference type="Google" id="ProtNLM"/>
    </source>
</evidence>
<dbReference type="InterPro" id="IPR006379">
    <property type="entry name" value="HAD-SF_hydro_IIB"/>
</dbReference>
<dbReference type="InterPro" id="IPR000150">
    <property type="entry name" value="Cof"/>
</dbReference>
<name>A0A1G7PNS7_9LACT</name>
<dbReference type="GO" id="GO:0000287">
    <property type="term" value="F:magnesium ion binding"/>
    <property type="evidence" value="ECO:0007669"/>
    <property type="project" value="TreeGrafter"/>
</dbReference>
<dbReference type="OrthoDB" id="9790031at2"/>
<evidence type="ECO:0000313" key="1">
    <source>
        <dbReference type="EMBL" id="SDF88052.1"/>
    </source>
</evidence>
<dbReference type="CDD" id="cd07516">
    <property type="entry name" value="HAD_Pase"/>
    <property type="match status" value="1"/>
</dbReference>
<dbReference type="SFLD" id="SFLDG01140">
    <property type="entry name" value="C2.B:_Phosphomannomutase_and_P"/>
    <property type="match status" value="1"/>
</dbReference>
<dbReference type="PANTHER" id="PTHR10000:SF8">
    <property type="entry name" value="HAD SUPERFAMILY HYDROLASE-LIKE, TYPE 3"/>
    <property type="match status" value="1"/>
</dbReference>
<dbReference type="Pfam" id="PF08282">
    <property type="entry name" value="Hydrolase_3"/>
    <property type="match status" value="1"/>
</dbReference>
<dbReference type="SFLD" id="SFLDG01144">
    <property type="entry name" value="C2.B.4:_PGP_Like"/>
    <property type="match status" value="1"/>
</dbReference>
<dbReference type="STRING" id="120956.SAMN05421791_101324"/>
<organism evidence="1 2">
    <name type="scientific">Facklamia miroungae</name>
    <dbReference type="NCBI Taxonomy" id="120956"/>
    <lineage>
        <taxon>Bacteria</taxon>
        <taxon>Bacillati</taxon>
        <taxon>Bacillota</taxon>
        <taxon>Bacilli</taxon>
        <taxon>Lactobacillales</taxon>
        <taxon>Aerococcaceae</taxon>
        <taxon>Facklamia</taxon>
    </lineage>
</organism>
<dbReference type="PANTHER" id="PTHR10000">
    <property type="entry name" value="PHOSPHOSERINE PHOSPHATASE"/>
    <property type="match status" value="1"/>
</dbReference>
<accession>A0A1G7PNS7</accession>
<dbReference type="RefSeq" id="WP_090289021.1">
    <property type="nucleotide sequence ID" value="NZ_FNCK01000001.1"/>
</dbReference>
<dbReference type="InterPro" id="IPR023214">
    <property type="entry name" value="HAD_sf"/>
</dbReference>
<dbReference type="Proteomes" id="UP000199708">
    <property type="component" value="Unassembled WGS sequence"/>
</dbReference>
<dbReference type="Gene3D" id="3.30.1240.10">
    <property type="match status" value="1"/>
</dbReference>
<dbReference type="SFLD" id="SFLDS00003">
    <property type="entry name" value="Haloacid_Dehalogenase"/>
    <property type="match status" value="1"/>
</dbReference>
<dbReference type="AlphaFoldDB" id="A0A1G7PNS7"/>
<dbReference type="Gene3D" id="3.40.50.1000">
    <property type="entry name" value="HAD superfamily/HAD-like"/>
    <property type="match status" value="1"/>
</dbReference>
<dbReference type="NCBIfam" id="TIGR00099">
    <property type="entry name" value="Cof-subfamily"/>
    <property type="match status" value="1"/>
</dbReference>
<protein>
    <recommendedName>
        <fullName evidence="3">Haloacid dehalogenase-like hydrolase</fullName>
    </recommendedName>
</protein>
<gene>
    <name evidence="1" type="ORF">SAMN05421791_101324</name>
</gene>
<dbReference type="EMBL" id="FNCK01000001">
    <property type="protein sequence ID" value="SDF88052.1"/>
    <property type="molecule type" value="Genomic_DNA"/>
</dbReference>
<evidence type="ECO:0000313" key="2">
    <source>
        <dbReference type="Proteomes" id="UP000199708"/>
    </source>
</evidence>
<dbReference type="PROSITE" id="PS01229">
    <property type="entry name" value="COF_2"/>
    <property type="match status" value="1"/>
</dbReference>
<dbReference type="GO" id="GO:0005829">
    <property type="term" value="C:cytosol"/>
    <property type="evidence" value="ECO:0007669"/>
    <property type="project" value="TreeGrafter"/>
</dbReference>
<reference evidence="1 2" key="1">
    <citation type="submission" date="2016-10" db="EMBL/GenBank/DDBJ databases">
        <authorList>
            <person name="de Groot N.N."/>
        </authorList>
    </citation>
    <scope>NUCLEOTIDE SEQUENCE [LARGE SCALE GENOMIC DNA]</scope>
    <source>
        <strain evidence="1 2">ATCC BAA-466</strain>
    </source>
</reference>
<proteinExistence type="predicted"/>
<keyword evidence="2" id="KW-1185">Reference proteome</keyword>
<sequence>MIRLIAIDLDGTLLNSHKEVSSKNLQALHFAQDQGIKVVICTGRPYSTMHHLIDKIGLTSKDDYLILYNGAFVQRIYDGKVMVKEELTMRDLQSWYPELTRLNLPLNVLDQTFVYEPLAYPPGYESFYVGQVTTAPNQKKDFKSFGADQRFMKFVVTINEDHLSHQIPYLNQDLVKQYTLSRSHPFQLEIMKAGVSKGRALKLLADQLTIDSSDIMAIGDQMNDEDMIQYAGMGIVMANGADQLKEMADFLTLSNDQDGVAHAIYQFIK</sequence>
<dbReference type="GO" id="GO:0016791">
    <property type="term" value="F:phosphatase activity"/>
    <property type="evidence" value="ECO:0007669"/>
    <property type="project" value="TreeGrafter"/>
</dbReference>
<dbReference type="SUPFAM" id="SSF56784">
    <property type="entry name" value="HAD-like"/>
    <property type="match status" value="1"/>
</dbReference>
<dbReference type="InterPro" id="IPR036412">
    <property type="entry name" value="HAD-like_sf"/>
</dbReference>